<dbReference type="GO" id="GO:0005879">
    <property type="term" value="C:axonemal microtubule"/>
    <property type="evidence" value="ECO:0007669"/>
    <property type="project" value="Ensembl"/>
</dbReference>
<feature type="compositionally biased region" description="Basic and acidic residues" evidence="2">
    <location>
        <begin position="483"/>
        <end position="496"/>
    </location>
</feature>
<dbReference type="GO" id="GO:0036126">
    <property type="term" value="C:sperm flagellum"/>
    <property type="evidence" value="ECO:0007669"/>
    <property type="project" value="Ensembl"/>
</dbReference>
<dbReference type="GO" id="GO:0008017">
    <property type="term" value="F:microtubule binding"/>
    <property type="evidence" value="ECO:0007669"/>
    <property type="project" value="Ensembl"/>
</dbReference>
<protein>
    <submittedName>
        <fullName evidence="3">Stabilizer of axonemal microtubules 1</fullName>
    </submittedName>
</protein>
<name>A0A674JXJ7_9SAUR</name>
<dbReference type="PANTHER" id="PTHR31516:SF9">
    <property type="entry name" value="STABILIZER OF AXONEMAL MICROTUBULES 1"/>
    <property type="match status" value="1"/>
</dbReference>
<evidence type="ECO:0000313" key="4">
    <source>
        <dbReference type="Proteomes" id="UP000472274"/>
    </source>
</evidence>
<keyword evidence="4" id="KW-1185">Reference proteome</keyword>
<dbReference type="GO" id="GO:0050821">
    <property type="term" value="P:protein stabilization"/>
    <property type="evidence" value="ECO:0007669"/>
    <property type="project" value="Ensembl"/>
</dbReference>
<dbReference type="GO" id="GO:0009631">
    <property type="term" value="P:cold acclimation"/>
    <property type="evidence" value="ECO:0007669"/>
    <property type="project" value="Ensembl"/>
</dbReference>
<reference evidence="3" key="1">
    <citation type="submission" date="2025-08" db="UniProtKB">
        <authorList>
            <consortium name="Ensembl"/>
        </authorList>
    </citation>
    <scope>IDENTIFICATION</scope>
</reference>
<dbReference type="AlphaFoldDB" id="A0A674JXJ7"/>
<evidence type="ECO:0000256" key="2">
    <source>
        <dbReference type="SAM" id="MobiDB-lite"/>
    </source>
</evidence>
<organism evidence="3 4">
    <name type="scientific">Terrapene triunguis</name>
    <name type="common">Three-toed box turtle</name>
    <dbReference type="NCBI Taxonomy" id="2587831"/>
    <lineage>
        <taxon>Eukaryota</taxon>
        <taxon>Metazoa</taxon>
        <taxon>Chordata</taxon>
        <taxon>Craniata</taxon>
        <taxon>Vertebrata</taxon>
        <taxon>Euteleostomi</taxon>
        <taxon>Archelosauria</taxon>
        <taxon>Testudinata</taxon>
        <taxon>Testudines</taxon>
        <taxon>Cryptodira</taxon>
        <taxon>Durocryptodira</taxon>
        <taxon>Testudinoidea</taxon>
        <taxon>Emydidae</taxon>
        <taxon>Terrapene</taxon>
    </lineage>
</organism>
<sequence>MLAYDLHQLENPEVCRCFQALYYFANARCVESQRDGFKCARCECGLRHHCPHLPTRIYEKSEKPCFLSEYVEQYPLYPYAHPRDSFKPKAEYQKQPVAVEGMTTFKRDYVPHEVLPVKFKPPEKYVKSDENMDLISIYKQDYNPYPICRVPPCLPRETNYTSNVKMDTIPTYKGDYVPWNESKREMIKPDNKYHPSEAKFDYRTTVQDDYVYKGPVATHSCKPLNPAHMTKAPLEDLTNYKLNYVPHPLEKRFVHEYEKYKPSETPFDGLTTHKQSYKGLAGPPAKIVKPYQSMPTHDLPFSSSTEFREKYQAWPQHPMFTRKPDVYVPPVEKMDLQTTTQTHYTYPKGQPAKACRPLGHVQKTTAPFDSCSTMKDDYKPWHGKKAKPIIPVSELTLPAEPMENLTTFRAHYVPHPPTLTKSFKPGWSAARPNMPLDAETTYATSYTPKEIVKCLASYKEPPGYVLQEIDAVGHKFYCPVSEAERPMSSKSKERRSSFSGNGLYLPGPKELPVTA</sequence>
<dbReference type="GO" id="GO:0070417">
    <property type="term" value="P:cellular response to cold"/>
    <property type="evidence" value="ECO:0007669"/>
    <property type="project" value="Ensembl"/>
</dbReference>
<dbReference type="GO" id="GO:0045724">
    <property type="term" value="P:positive regulation of cilium assembly"/>
    <property type="evidence" value="ECO:0007669"/>
    <property type="project" value="Ensembl"/>
</dbReference>
<dbReference type="Pfam" id="PF05217">
    <property type="entry name" value="SAXO1-2"/>
    <property type="match status" value="1"/>
</dbReference>
<proteinExistence type="inferred from homology"/>
<dbReference type="PANTHER" id="PTHR31516">
    <property type="entry name" value="STABILIZER OF AXONEMAL MICROTUBULES 2"/>
    <property type="match status" value="1"/>
</dbReference>
<feature type="region of interest" description="Disordered" evidence="2">
    <location>
        <begin position="483"/>
        <end position="515"/>
    </location>
</feature>
<evidence type="ECO:0000313" key="3">
    <source>
        <dbReference type="Ensembl" id="ENSTMTP00000023854.1"/>
    </source>
</evidence>
<dbReference type="InParanoid" id="A0A674JXJ7"/>
<dbReference type="InterPro" id="IPR033336">
    <property type="entry name" value="SAXO1/2"/>
</dbReference>
<dbReference type="GeneTree" id="ENSGT00390000007252"/>
<dbReference type="GO" id="GO:0005814">
    <property type="term" value="C:centriole"/>
    <property type="evidence" value="ECO:0007669"/>
    <property type="project" value="Ensembl"/>
</dbReference>
<evidence type="ECO:0000256" key="1">
    <source>
        <dbReference type="ARBA" id="ARBA00008738"/>
    </source>
</evidence>
<dbReference type="Ensembl" id="ENSTMTT00000024696.1">
    <property type="protein sequence ID" value="ENSTMTP00000023854.1"/>
    <property type="gene ID" value="ENSTMTG00000017388.1"/>
</dbReference>
<comment type="similarity">
    <text evidence="1">Belongs to the FAM154 family.</text>
</comment>
<accession>A0A674JXJ7</accession>
<gene>
    <name evidence="3" type="primary">SAXO1</name>
</gene>
<reference evidence="3" key="2">
    <citation type="submission" date="2025-09" db="UniProtKB">
        <authorList>
            <consortium name="Ensembl"/>
        </authorList>
    </citation>
    <scope>IDENTIFICATION</scope>
</reference>
<dbReference type="Proteomes" id="UP000472274">
    <property type="component" value="Unplaced"/>
</dbReference>
<dbReference type="GO" id="GO:0036064">
    <property type="term" value="C:ciliary basal body"/>
    <property type="evidence" value="ECO:0007669"/>
    <property type="project" value="Ensembl"/>
</dbReference>